<evidence type="ECO:0000313" key="2">
    <source>
        <dbReference type="Proteomes" id="UP000663852"/>
    </source>
</evidence>
<dbReference type="Proteomes" id="UP000663852">
    <property type="component" value="Unassembled WGS sequence"/>
</dbReference>
<dbReference type="AlphaFoldDB" id="A0A815LSJ2"/>
<comment type="caution">
    <text evidence="1">The sequence shown here is derived from an EMBL/GenBank/DDBJ whole genome shotgun (WGS) entry which is preliminary data.</text>
</comment>
<name>A0A815LSJ2_ADIRI</name>
<evidence type="ECO:0000313" key="1">
    <source>
        <dbReference type="EMBL" id="CAF1408138.1"/>
    </source>
</evidence>
<reference evidence="1" key="1">
    <citation type="submission" date="2021-02" db="EMBL/GenBank/DDBJ databases">
        <authorList>
            <person name="Nowell W R."/>
        </authorList>
    </citation>
    <scope>NUCLEOTIDE SEQUENCE</scope>
</reference>
<proteinExistence type="predicted"/>
<dbReference type="EMBL" id="CAJNOJ010000341">
    <property type="protein sequence ID" value="CAF1408138.1"/>
    <property type="molecule type" value="Genomic_DNA"/>
</dbReference>
<organism evidence="1 2">
    <name type="scientific">Adineta ricciae</name>
    <name type="common">Rotifer</name>
    <dbReference type="NCBI Taxonomy" id="249248"/>
    <lineage>
        <taxon>Eukaryota</taxon>
        <taxon>Metazoa</taxon>
        <taxon>Spiralia</taxon>
        <taxon>Gnathifera</taxon>
        <taxon>Rotifera</taxon>
        <taxon>Eurotatoria</taxon>
        <taxon>Bdelloidea</taxon>
        <taxon>Adinetida</taxon>
        <taxon>Adinetidae</taxon>
        <taxon>Adineta</taxon>
    </lineage>
</organism>
<protein>
    <submittedName>
        <fullName evidence="1">Uncharacterized protein</fullName>
    </submittedName>
</protein>
<accession>A0A815LSJ2</accession>
<gene>
    <name evidence="1" type="ORF">EDS130_LOCUS36513</name>
</gene>
<sequence>MFYPYQFVFTFLVTTADTGVPGNVLNTLGITGGIAIDSQRNICIVCHDNDHVMKCECYFWYGHCRYYKRIAGNNSATFSEPFSVYLDETNSCTCGNGQGSHRNQLDYPYYLCASKKTGDIYIEDIINHRIQH</sequence>